<dbReference type="RefSeq" id="WP_093394541.1">
    <property type="nucleotide sequence ID" value="NZ_FOUU01000003.1"/>
</dbReference>
<dbReference type="AlphaFoldDB" id="A0A1I4TGD9"/>
<dbReference type="Proteomes" id="UP000199611">
    <property type="component" value="Unassembled WGS sequence"/>
</dbReference>
<dbReference type="STRING" id="39841.SAMN05660836_01399"/>
<evidence type="ECO:0000313" key="3">
    <source>
        <dbReference type="Proteomes" id="UP000199611"/>
    </source>
</evidence>
<dbReference type="Pfam" id="PF07238">
    <property type="entry name" value="PilZ"/>
    <property type="match status" value="1"/>
</dbReference>
<reference evidence="3" key="1">
    <citation type="submission" date="2016-10" db="EMBL/GenBank/DDBJ databases">
        <authorList>
            <person name="Varghese N."/>
            <person name="Submissions S."/>
        </authorList>
    </citation>
    <scope>NUCLEOTIDE SEQUENCE [LARGE SCALE GENOMIC DNA]</scope>
    <source>
        <strain evidence="3">DSM 9990</strain>
    </source>
</reference>
<dbReference type="GO" id="GO:0035438">
    <property type="term" value="F:cyclic-di-GMP binding"/>
    <property type="evidence" value="ECO:0007669"/>
    <property type="project" value="InterPro"/>
</dbReference>
<name>A0A1I4TGD9_9BACT</name>
<dbReference type="Gene3D" id="2.40.10.220">
    <property type="entry name" value="predicted glycosyltransferase like domains"/>
    <property type="match status" value="1"/>
</dbReference>
<gene>
    <name evidence="2" type="ORF">SAMN05660836_01399</name>
</gene>
<dbReference type="InterPro" id="IPR009875">
    <property type="entry name" value="PilZ_domain"/>
</dbReference>
<keyword evidence="3" id="KW-1185">Reference proteome</keyword>
<organism evidence="2 3">
    <name type="scientific">Thermodesulforhabdus norvegica</name>
    <dbReference type="NCBI Taxonomy" id="39841"/>
    <lineage>
        <taxon>Bacteria</taxon>
        <taxon>Pseudomonadati</taxon>
        <taxon>Thermodesulfobacteriota</taxon>
        <taxon>Syntrophobacteria</taxon>
        <taxon>Syntrophobacterales</taxon>
        <taxon>Thermodesulforhabdaceae</taxon>
        <taxon>Thermodesulforhabdus</taxon>
    </lineage>
</organism>
<feature type="domain" description="PilZ" evidence="1">
    <location>
        <begin position="65"/>
        <end position="161"/>
    </location>
</feature>
<proteinExistence type="predicted"/>
<sequence>MKERGKTDRPKEIDVWESPLRPYVSFVCDACGKTRQVPVEKFKKGGRVRLLCSCGSETTYLVNFRRSFRIKVDNIPVEIGIIKSRHFPEGAKLSGAIVDMSPLGLGIRVPSVRLFSRGDLVNLSFPLPNGIKDLVVKRAEVMCSNGEKGRIGVAFVDSYDGDRRIALFMRKQAVG</sequence>
<dbReference type="EMBL" id="FOUU01000003">
    <property type="protein sequence ID" value="SFM75749.1"/>
    <property type="molecule type" value="Genomic_DNA"/>
</dbReference>
<evidence type="ECO:0000259" key="1">
    <source>
        <dbReference type="Pfam" id="PF07238"/>
    </source>
</evidence>
<protein>
    <submittedName>
        <fullName evidence="2">PilZ domain-containing protein</fullName>
    </submittedName>
</protein>
<evidence type="ECO:0000313" key="2">
    <source>
        <dbReference type="EMBL" id="SFM75749.1"/>
    </source>
</evidence>
<accession>A0A1I4TGD9</accession>